<proteinExistence type="predicted"/>
<dbReference type="Gene3D" id="2.30.40.10">
    <property type="entry name" value="Urease, subunit C, domain 1"/>
    <property type="match status" value="1"/>
</dbReference>
<feature type="domain" description="Amidohydrolase 3" evidence="1">
    <location>
        <begin position="53"/>
        <end position="536"/>
    </location>
</feature>
<dbReference type="InterPro" id="IPR011059">
    <property type="entry name" value="Metal-dep_hydrolase_composite"/>
</dbReference>
<evidence type="ECO:0000313" key="3">
    <source>
        <dbReference type="Proteomes" id="UP001296993"/>
    </source>
</evidence>
<accession>A0ABS4XI98</accession>
<dbReference type="InterPro" id="IPR032466">
    <property type="entry name" value="Metal_Hydrolase"/>
</dbReference>
<dbReference type="PANTHER" id="PTHR22642">
    <property type="entry name" value="IMIDAZOLONEPROPIONASE"/>
    <property type="match status" value="1"/>
</dbReference>
<dbReference type="SUPFAM" id="SSF51556">
    <property type="entry name" value="Metallo-dependent hydrolases"/>
    <property type="match status" value="1"/>
</dbReference>
<dbReference type="InterPro" id="IPR013108">
    <property type="entry name" value="Amidohydro_3"/>
</dbReference>
<dbReference type="SUPFAM" id="SSF51338">
    <property type="entry name" value="Composite domain of metallo-dependent hydrolases"/>
    <property type="match status" value="1"/>
</dbReference>
<dbReference type="Proteomes" id="UP001296993">
    <property type="component" value="Unassembled WGS sequence"/>
</dbReference>
<dbReference type="Pfam" id="PF07969">
    <property type="entry name" value="Amidohydro_3"/>
    <property type="match status" value="1"/>
</dbReference>
<name>A0ABS4XI98_9MICC</name>
<dbReference type="Gene3D" id="3.20.20.140">
    <property type="entry name" value="Metal-dependent hydrolases"/>
    <property type="match status" value="1"/>
</dbReference>
<keyword evidence="3" id="KW-1185">Reference proteome</keyword>
<dbReference type="EMBL" id="JAGIOF010000001">
    <property type="protein sequence ID" value="MBP2388190.1"/>
    <property type="molecule type" value="Genomic_DNA"/>
</dbReference>
<dbReference type="RefSeq" id="WP_210001056.1">
    <property type="nucleotide sequence ID" value="NZ_BAAAJY010000017.1"/>
</dbReference>
<organism evidence="2 3">
    <name type="scientific">Paeniglutamicibacter kerguelensis</name>
    <dbReference type="NCBI Taxonomy" id="254788"/>
    <lineage>
        <taxon>Bacteria</taxon>
        <taxon>Bacillati</taxon>
        <taxon>Actinomycetota</taxon>
        <taxon>Actinomycetes</taxon>
        <taxon>Micrococcales</taxon>
        <taxon>Micrococcaceae</taxon>
        <taxon>Paeniglutamicibacter</taxon>
    </lineage>
</organism>
<dbReference type="CDD" id="cd01300">
    <property type="entry name" value="YtcJ_like"/>
    <property type="match status" value="1"/>
</dbReference>
<dbReference type="Gene3D" id="3.10.310.70">
    <property type="match status" value="1"/>
</dbReference>
<reference evidence="2 3" key="1">
    <citation type="submission" date="2021-03" db="EMBL/GenBank/DDBJ databases">
        <title>Sequencing the genomes of 1000 actinobacteria strains.</title>
        <authorList>
            <person name="Klenk H.-P."/>
        </authorList>
    </citation>
    <scope>NUCLEOTIDE SEQUENCE [LARGE SCALE GENOMIC DNA]</scope>
    <source>
        <strain evidence="2 3">DSM 15797</strain>
    </source>
</reference>
<dbReference type="InterPro" id="IPR033932">
    <property type="entry name" value="YtcJ-like"/>
</dbReference>
<dbReference type="PANTHER" id="PTHR22642:SF20">
    <property type="entry name" value="AMIDOHYDROLASE 3 DOMAIN-CONTAINING PROTEIN"/>
    <property type="match status" value="1"/>
</dbReference>
<evidence type="ECO:0000259" key="1">
    <source>
        <dbReference type="Pfam" id="PF07969"/>
    </source>
</evidence>
<gene>
    <name evidence="2" type="ORF">JOF47_003701</name>
</gene>
<sequence>MTTTLYTNARIFTADTDPDASWTEALVVENGKITFAGTSAKARALAGPGAERVDLDGRLVVPGFIDSHTHLLMTGEALAKVELTSARTVGEIQARLAAARAAAPGAARVLGRGWLFDSVPDGRPTAAMLDAAVPDVPVYLDNNDYHSCWVNGAALAELGITRETPDPIGGRIVRDENGDATGLLLETAAQQIVWPHLASVTTDAERDAGLDRVFEAYLAAGVTGAVDMAFDEIGLATLERALQRHGGRLPMRLAAHWFISNTGDEAANTAQVRRAAELAARDFGPSFRVVGVKFVSDGVIDACTAAMHEPYFDGGNEGPIWPLDQLKPVLAAADAAGLQVAVHAIGDAASTIALDAIEHAINLNGPRERSHRIEHLEYAAPGTAERMAQLGVTASMQPVHTDSAVRENWDAMLGDERTERGFAWPEYEAAGALLAFSSDAPTAPHAALPNLYVATTRRSALDPSRGAVEPDLALPLANAIIHATRDSAQSVGDGATHGRLAAGYSADFAVIDADPFIEGNDVLLTARVLRTVVAGQDAYDAELSASGLAG</sequence>
<evidence type="ECO:0000313" key="2">
    <source>
        <dbReference type="EMBL" id="MBP2388190.1"/>
    </source>
</evidence>
<comment type="caution">
    <text evidence="2">The sequence shown here is derived from an EMBL/GenBank/DDBJ whole genome shotgun (WGS) entry which is preliminary data.</text>
</comment>
<protein>
    <submittedName>
        <fullName evidence="2">Amidohydrolase YtcJ</fullName>
    </submittedName>
</protein>